<dbReference type="PRINTS" id="PR00103">
    <property type="entry name" value="CAMPKINASE"/>
</dbReference>
<dbReference type="InterPro" id="IPR000595">
    <property type="entry name" value="cNMP-bd_dom"/>
</dbReference>
<dbReference type="PANTHER" id="PTHR24567:SF74">
    <property type="entry name" value="HTH-TYPE TRANSCRIPTIONAL REGULATOR ARCR"/>
    <property type="match status" value="1"/>
</dbReference>
<dbReference type="GO" id="GO:0005829">
    <property type="term" value="C:cytosol"/>
    <property type="evidence" value="ECO:0007669"/>
    <property type="project" value="TreeGrafter"/>
</dbReference>
<dbReference type="Proteomes" id="UP000032221">
    <property type="component" value="Unassembled WGS sequence"/>
</dbReference>
<name>A0A0D1LG34_9MYCO</name>
<dbReference type="PATRIC" id="fig|280871.6.peg.1800"/>
<dbReference type="InterPro" id="IPR012318">
    <property type="entry name" value="HTH_CRP"/>
</dbReference>
<dbReference type="PANTHER" id="PTHR24567">
    <property type="entry name" value="CRP FAMILY TRANSCRIPTIONAL REGULATORY PROTEIN"/>
    <property type="match status" value="1"/>
</dbReference>
<proteinExistence type="predicted"/>
<dbReference type="SMART" id="SM00419">
    <property type="entry name" value="HTH_CRP"/>
    <property type="match status" value="1"/>
</dbReference>
<dbReference type="Gene3D" id="1.10.10.10">
    <property type="entry name" value="Winged helix-like DNA-binding domain superfamily/Winged helix DNA-binding domain"/>
    <property type="match status" value="1"/>
</dbReference>
<evidence type="ECO:0000313" key="6">
    <source>
        <dbReference type="EMBL" id="KIU17447.1"/>
    </source>
</evidence>
<evidence type="ECO:0000256" key="3">
    <source>
        <dbReference type="ARBA" id="ARBA00023163"/>
    </source>
</evidence>
<dbReference type="SUPFAM" id="SSF51206">
    <property type="entry name" value="cAMP-binding domain-like"/>
    <property type="match status" value="1"/>
</dbReference>
<keyword evidence="2" id="KW-0238">DNA-binding</keyword>
<dbReference type="Pfam" id="PF13545">
    <property type="entry name" value="HTH_Crp_2"/>
    <property type="match status" value="1"/>
</dbReference>
<keyword evidence="7" id="KW-1185">Reference proteome</keyword>
<dbReference type="STRING" id="280871.TL10_08705"/>
<dbReference type="AlphaFoldDB" id="A0A0D1LG34"/>
<dbReference type="PROSITE" id="PS51063">
    <property type="entry name" value="HTH_CRP_2"/>
    <property type="match status" value="1"/>
</dbReference>
<evidence type="ECO:0000313" key="7">
    <source>
        <dbReference type="Proteomes" id="UP000032221"/>
    </source>
</evidence>
<dbReference type="FunFam" id="1.10.10.10:FF:000019">
    <property type="entry name" value="Crp/Fnr family transcriptional regulator"/>
    <property type="match status" value="1"/>
</dbReference>
<protein>
    <submittedName>
        <fullName evidence="6">Crp/Fnr family transcriptional regulator</fullName>
    </submittedName>
</protein>
<dbReference type="GO" id="GO:0003677">
    <property type="term" value="F:DNA binding"/>
    <property type="evidence" value="ECO:0007669"/>
    <property type="project" value="UniProtKB-KW"/>
</dbReference>
<dbReference type="Pfam" id="PF00027">
    <property type="entry name" value="cNMP_binding"/>
    <property type="match status" value="1"/>
</dbReference>
<dbReference type="InterPro" id="IPR050397">
    <property type="entry name" value="Env_Response_Regulators"/>
</dbReference>
<reference evidence="6 7" key="1">
    <citation type="submission" date="2015-01" db="EMBL/GenBank/DDBJ databases">
        <title>Genome sequence of Mycobacterium llatzerense and Mycobacterium immunogenum recovered from brain abscess.</title>
        <authorList>
            <person name="Greninger A.L."/>
            <person name="Langelier C."/>
            <person name="Cunningham G."/>
            <person name="Chiu C.Y."/>
            <person name="Miller S."/>
        </authorList>
    </citation>
    <scope>NUCLEOTIDE SEQUENCE [LARGE SCALE GENOMIC DNA]</scope>
    <source>
        <strain evidence="6 7">CLUC14</strain>
    </source>
</reference>
<dbReference type="SUPFAM" id="SSF46785">
    <property type="entry name" value="Winged helix' DNA-binding domain"/>
    <property type="match status" value="1"/>
</dbReference>
<dbReference type="Gene3D" id="2.60.120.10">
    <property type="entry name" value="Jelly Rolls"/>
    <property type="match status" value="1"/>
</dbReference>
<feature type="domain" description="Cyclic nucleotide-binding" evidence="4">
    <location>
        <begin position="10"/>
        <end position="129"/>
    </location>
</feature>
<keyword evidence="1" id="KW-0805">Transcription regulation</keyword>
<evidence type="ECO:0000259" key="4">
    <source>
        <dbReference type="PROSITE" id="PS50042"/>
    </source>
</evidence>
<dbReference type="InterPro" id="IPR036388">
    <property type="entry name" value="WH-like_DNA-bd_sf"/>
</dbReference>
<dbReference type="RefSeq" id="WP_043985355.1">
    <property type="nucleotide sequence ID" value="NZ_BAAARC010000027.1"/>
</dbReference>
<dbReference type="InterPro" id="IPR014710">
    <property type="entry name" value="RmlC-like_jellyroll"/>
</dbReference>
<accession>A0A0D1LG34</accession>
<gene>
    <name evidence="6" type="ORF">TL10_08705</name>
</gene>
<dbReference type="GO" id="GO:0003700">
    <property type="term" value="F:DNA-binding transcription factor activity"/>
    <property type="evidence" value="ECO:0007669"/>
    <property type="project" value="TreeGrafter"/>
</dbReference>
<evidence type="ECO:0000256" key="1">
    <source>
        <dbReference type="ARBA" id="ARBA00023015"/>
    </source>
</evidence>
<dbReference type="EMBL" id="JXST01000009">
    <property type="protein sequence ID" value="KIU17447.1"/>
    <property type="molecule type" value="Genomic_DNA"/>
</dbReference>
<sequence length="223" mass="24419">MNAALARASIFHGVSPDLLDAAVSQLDWVSFPERHNVFREGDAGDRLYIITAGRVKVACASKHSDTLIAVLGPSDVFGEIALLDPGPRTSTVTTITAVRTATMTRTALRSWMSQDPQAAEQMLRVLARRLRRTTNKLCDQTFNDVPGRLATLLLDLANRFGESDNGTLRIDHQLNQHELAQLAGSTRESANKALASFVDRGWIRMQSKTISIVDPAALAKRAR</sequence>
<dbReference type="CDD" id="cd00038">
    <property type="entry name" value="CAP_ED"/>
    <property type="match status" value="1"/>
</dbReference>
<dbReference type="SMART" id="SM00100">
    <property type="entry name" value="cNMP"/>
    <property type="match status" value="1"/>
</dbReference>
<keyword evidence="3" id="KW-0804">Transcription</keyword>
<feature type="domain" description="HTH crp-type" evidence="5">
    <location>
        <begin position="143"/>
        <end position="216"/>
    </location>
</feature>
<dbReference type="InterPro" id="IPR036390">
    <property type="entry name" value="WH_DNA-bd_sf"/>
</dbReference>
<dbReference type="InterPro" id="IPR018490">
    <property type="entry name" value="cNMP-bd_dom_sf"/>
</dbReference>
<comment type="caution">
    <text evidence="6">The sequence shown here is derived from an EMBL/GenBank/DDBJ whole genome shotgun (WGS) entry which is preliminary data.</text>
</comment>
<dbReference type="PROSITE" id="PS50042">
    <property type="entry name" value="CNMP_BINDING_3"/>
    <property type="match status" value="1"/>
</dbReference>
<evidence type="ECO:0000256" key="2">
    <source>
        <dbReference type="ARBA" id="ARBA00023125"/>
    </source>
</evidence>
<evidence type="ECO:0000259" key="5">
    <source>
        <dbReference type="PROSITE" id="PS51063"/>
    </source>
</evidence>
<organism evidence="6 7">
    <name type="scientific">Mycolicibacterium llatzerense</name>
    <dbReference type="NCBI Taxonomy" id="280871"/>
    <lineage>
        <taxon>Bacteria</taxon>
        <taxon>Bacillati</taxon>
        <taxon>Actinomycetota</taxon>
        <taxon>Actinomycetes</taxon>
        <taxon>Mycobacteriales</taxon>
        <taxon>Mycobacteriaceae</taxon>
        <taxon>Mycolicibacterium</taxon>
    </lineage>
</organism>